<comment type="cofactor">
    <cofactor evidence="1">
        <name>Fe(2+)</name>
        <dbReference type="ChEBI" id="CHEBI:29033"/>
    </cofactor>
</comment>
<comment type="catalytic activity">
    <reaction evidence="9">
        <text>2-oxoglutarate + O2 + 2 H(+) = ethene + 3 CO2 + H2O</text>
        <dbReference type="Rhea" id="RHEA:31523"/>
        <dbReference type="ChEBI" id="CHEBI:15377"/>
        <dbReference type="ChEBI" id="CHEBI:15378"/>
        <dbReference type="ChEBI" id="CHEBI:15379"/>
        <dbReference type="ChEBI" id="CHEBI:16526"/>
        <dbReference type="ChEBI" id="CHEBI:16810"/>
        <dbReference type="ChEBI" id="CHEBI:18153"/>
        <dbReference type="EC" id="1.13.12.19"/>
    </reaction>
</comment>
<evidence type="ECO:0000313" key="15">
    <source>
        <dbReference type="Proteomes" id="UP000663918"/>
    </source>
</evidence>
<dbReference type="GO" id="GO:0009693">
    <property type="term" value="P:ethylene biosynthetic process"/>
    <property type="evidence" value="ECO:0007669"/>
    <property type="project" value="UniProtKB-KW"/>
</dbReference>
<evidence type="ECO:0000256" key="3">
    <source>
        <dbReference type="ARBA" id="ARBA00012293"/>
    </source>
</evidence>
<proteinExistence type="inferred from homology"/>
<dbReference type="PROSITE" id="PS51471">
    <property type="entry name" value="FE2OG_OXY"/>
    <property type="match status" value="1"/>
</dbReference>
<feature type="domain" description="Fe2OG dioxygenase" evidence="13">
    <location>
        <begin position="191"/>
        <end position="296"/>
    </location>
</feature>
<dbReference type="InterPro" id="IPR005123">
    <property type="entry name" value="Oxoglu/Fe-dep_dioxygenase_dom"/>
</dbReference>
<dbReference type="InterPro" id="IPR050231">
    <property type="entry name" value="Iron_ascorbate_oxido_reductase"/>
</dbReference>
<evidence type="ECO:0000256" key="2">
    <source>
        <dbReference type="ARBA" id="ARBA00004767"/>
    </source>
</evidence>
<keyword evidence="15" id="KW-1185">Reference proteome</keyword>
<gene>
    <name evidence="14" type="ORF">IFJ75_15555</name>
</gene>
<dbReference type="Gene3D" id="2.60.120.330">
    <property type="entry name" value="B-lactam Antibiotic, Isopenicillin N Synthase, Chain"/>
    <property type="match status" value="1"/>
</dbReference>
<dbReference type="Pfam" id="PF03171">
    <property type="entry name" value="2OG-FeII_Oxy"/>
    <property type="match status" value="1"/>
</dbReference>
<dbReference type="InterPro" id="IPR027443">
    <property type="entry name" value="IPNS-like_sf"/>
</dbReference>
<evidence type="ECO:0000256" key="11">
    <source>
        <dbReference type="RuleBase" id="RU003682"/>
    </source>
</evidence>
<feature type="region of interest" description="Disordered" evidence="12">
    <location>
        <begin position="1"/>
        <end position="21"/>
    </location>
</feature>
<comment type="pathway">
    <text evidence="2">Alkene biosynthesis; ethylene biosynthesis via 2-oxoglutarate.</text>
</comment>
<evidence type="ECO:0000256" key="7">
    <source>
        <dbReference type="ARBA" id="ARBA00031011"/>
    </source>
</evidence>
<keyword evidence="11" id="KW-0560">Oxidoreductase</keyword>
<evidence type="ECO:0000256" key="8">
    <source>
        <dbReference type="ARBA" id="ARBA00031282"/>
    </source>
</evidence>
<comment type="catalytic activity">
    <reaction evidence="10">
        <text>L-arginine + 2-oxoglutarate + O2 = guanidine + L-glutamate 5-semialdehyde + succinate + CO2</text>
        <dbReference type="Rhea" id="RHEA:31535"/>
        <dbReference type="ChEBI" id="CHEBI:15379"/>
        <dbReference type="ChEBI" id="CHEBI:16526"/>
        <dbReference type="ChEBI" id="CHEBI:16810"/>
        <dbReference type="ChEBI" id="CHEBI:30031"/>
        <dbReference type="ChEBI" id="CHEBI:30087"/>
        <dbReference type="ChEBI" id="CHEBI:32682"/>
        <dbReference type="ChEBI" id="CHEBI:58066"/>
        <dbReference type="EC" id="1.14.20.7"/>
    </reaction>
</comment>
<dbReference type="EC" id="1.14.20.7" evidence="3"/>
<reference evidence="14" key="1">
    <citation type="submission" date="2020-09" db="EMBL/GenBank/DDBJ databases">
        <title>Brevundimonas sp. LVF2 isolated from a puddle in Goettingen, Germany.</title>
        <authorList>
            <person name="Friedrich I."/>
            <person name="Klassen A."/>
            <person name="Hannes N."/>
            <person name="Schneider D."/>
            <person name="Hertel R."/>
            <person name="Daniel R."/>
        </authorList>
    </citation>
    <scope>NUCLEOTIDE SEQUENCE</scope>
    <source>
        <strain evidence="14">LVF2</strain>
    </source>
</reference>
<evidence type="ECO:0000256" key="9">
    <source>
        <dbReference type="ARBA" id="ARBA00047725"/>
    </source>
</evidence>
<dbReference type="AlphaFoldDB" id="A0A975GUU2"/>
<dbReference type="GO" id="GO:0102276">
    <property type="term" value="F:2-oxoglutarate oxygenase/decarboxylase (ethylene-forming) activity"/>
    <property type="evidence" value="ECO:0007669"/>
    <property type="project" value="UniProtKB-EC"/>
</dbReference>
<evidence type="ECO:0000313" key="14">
    <source>
        <dbReference type="EMBL" id="QTC90641.1"/>
    </source>
</evidence>
<sequence length="338" mass="37151">MEPSVFRSEGPPVSSTPLTSDTAATSTLGAIQPVSMSRYDTDFQGLSDDLGNSFKRYGFAVIADHGLDEDVIQAAIADAKAFFALPEDVKRAYHMAGTGGARGLTPFGTEAAKDAKTVDLKEFWHTGRELPAGHAYGKYMRANLWPTEIEGFRDHLYGMFEALDALGRKLLKAIAHYLDLGDDFFEDKVQLGNSVLRMLHYPPVPLDAPGVRAGAHEDINVITLLLGAEEAGLQLKDAEGQWLAIAPPPGALVVNIGDMLQRLTNHVLPSTTHRVVNPAPERRGFARYSTPFFLHFNPDYVIETLPSTITPENPDRYAGKSIMAEDFLMERLKEIRLI</sequence>
<name>A0A975GUU2_9CAUL</name>
<dbReference type="PANTHER" id="PTHR47990">
    <property type="entry name" value="2-OXOGLUTARATE (2OG) AND FE(II)-DEPENDENT OXYGENASE SUPERFAMILY PROTEIN-RELATED"/>
    <property type="match status" value="1"/>
</dbReference>
<organism evidence="14 15">
    <name type="scientific">Brevundimonas goettingensis</name>
    <dbReference type="NCBI Taxonomy" id="2774190"/>
    <lineage>
        <taxon>Bacteria</taxon>
        <taxon>Pseudomonadati</taxon>
        <taxon>Pseudomonadota</taxon>
        <taxon>Alphaproteobacteria</taxon>
        <taxon>Caulobacterales</taxon>
        <taxon>Caulobacteraceae</taxon>
        <taxon>Brevundimonas</taxon>
    </lineage>
</organism>
<dbReference type="GO" id="GO:0046872">
    <property type="term" value="F:metal ion binding"/>
    <property type="evidence" value="ECO:0007669"/>
    <property type="project" value="UniProtKB-KW"/>
</dbReference>
<dbReference type="SUPFAM" id="SSF51197">
    <property type="entry name" value="Clavaminate synthase-like"/>
    <property type="match status" value="1"/>
</dbReference>
<dbReference type="KEGG" id="bgoe:IFJ75_15555"/>
<dbReference type="PRINTS" id="PR00682">
    <property type="entry name" value="IPNSYNTHASE"/>
</dbReference>
<accession>A0A975GUU2</accession>
<comment type="similarity">
    <text evidence="11">Belongs to the iron/ascorbate-dependent oxidoreductase family.</text>
</comment>
<keyword evidence="6" id="KW-0266">Ethylene biosynthesis</keyword>
<keyword evidence="11" id="KW-0479">Metal-binding</keyword>
<evidence type="ECO:0000256" key="6">
    <source>
        <dbReference type="ARBA" id="ARBA00022666"/>
    </source>
</evidence>
<dbReference type="EMBL" id="CP062222">
    <property type="protein sequence ID" value="QTC90641.1"/>
    <property type="molecule type" value="Genomic_DNA"/>
</dbReference>
<evidence type="ECO:0000256" key="1">
    <source>
        <dbReference type="ARBA" id="ARBA00001954"/>
    </source>
</evidence>
<dbReference type="Proteomes" id="UP000663918">
    <property type="component" value="Chromosome"/>
</dbReference>
<evidence type="ECO:0000256" key="12">
    <source>
        <dbReference type="SAM" id="MobiDB-lite"/>
    </source>
</evidence>
<dbReference type="Pfam" id="PF14226">
    <property type="entry name" value="DIOX_N"/>
    <property type="match status" value="1"/>
</dbReference>
<protein>
    <recommendedName>
        <fullName evidence="5">2-oxoglutarate-dependent ethylene/succinate-forming enzyme</fullName>
        <ecNumber evidence="4">1.13.12.19</ecNumber>
        <ecNumber evidence="3">1.14.20.7</ecNumber>
    </recommendedName>
    <alternativeName>
        <fullName evidence="7">2-oxoglutarate dioxygenase (ethylene-forming)</fullName>
    </alternativeName>
    <alternativeName>
        <fullName evidence="8">2-oxoglutarate/L-arginine monooxygenase/decarboxylase (succinate-forming)</fullName>
    </alternativeName>
</protein>
<evidence type="ECO:0000259" key="13">
    <source>
        <dbReference type="PROSITE" id="PS51471"/>
    </source>
</evidence>
<evidence type="ECO:0000256" key="5">
    <source>
        <dbReference type="ARBA" id="ARBA00019045"/>
    </source>
</evidence>
<dbReference type="EC" id="1.13.12.19" evidence="4"/>
<dbReference type="InterPro" id="IPR044861">
    <property type="entry name" value="IPNS-like_FE2OG_OXY"/>
</dbReference>
<evidence type="ECO:0000256" key="10">
    <source>
        <dbReference type="ARBA" id="ARBA00049359"/>
    </source>
</evidence>
<evidence type="ECO:0000256" key="4">
    <source>
        <dbReference type="ARBA" id="ARBA00012531"/>
    </source>
</evidence>
<dbReference type="InterPro" id="IPR026992">
    <property type="entry name" value="DIOX_N"/>
</dbReference>
<keyword evidence="11" id="KW-0408">Iron</keyword>